<dbReference type="Pfam" id="PF00732">
    <property type="entry name" value="GMC_oxred_N"/>
    <property type="match status" value="1"/>
</dbReference>
<comment type="cofactor">
    <cofactor evidence="1 5">
        <name>FAD</name>
        <dbReference type="ChEBI" id="CHEBI:57692"/>
    </cofactor>
</comment>
<dbReference type="PANTHER" id="PTHR11552">
    <property type="entry name" value="GLUCOSE-METHANOL-CHOLINE GMC OXIDOREDUCTASE"/>
    <property type="match status" value="1"/>
</dbReference>
<proteinExistence type="inferred from homology"/>
<evidence type="ECO:0000256" key="5">
    <source>
        <dbReference type="PIRSR" id="PIRSR000137-2"/>
    </source>
</evidence>
<dbReference type="Gene3D" id="3.50.50.60">
    <property type="entry name" value="FAD/NAD(P)-binding domain"/>
    <property type="match status" value="1"/>
</dbReference>
<dbReference type="NCBIfam" id="TIGR03970">
    <property type="entry name" value="Rv0697"/>
    <property type="match status" value="1"/>
</dbReference>
<organism evidence="9 10">
    <name type="scientific">Mycolicibacterium litorale</name>
    <dbReference type="NCBI Taxonomy" id="758802"/>
    <lineage>
        <taxon>Bacteria</taxon>
        <taxon>Bacillati</taxon>
        <taxon>Actinomycetota</taxon>
        <taxon>Actinomycetes</taxon>
        <taxon>Mycobacteriales</taxon>
        <taxon>Mycobacteriaceae</taxon>
        <taxon>Mycolicibacterium</taxon>
    </lineage>
</organism>
<dbReference type="Pfam" id="PF05199">
    <property type="entry name" value="GMC_oxred_C"/>
    <property type="match status" value="1"/>
</dbReference>
<dbReference type="AlphaFoldDB" id="A0AAD1IML0"/>
<feature type="binding site" evidence="5">
    <location>
        <position position="88"/>
    </location>
    <ligand>
        <name>FAD</name>
        <dbReference type="ChEBI" id="CHEBI:57692"/>
    </ligand>
</feature>
<accession>A0AAD1IML0</accession>
<feature type="binding site" evidence="5">
    <location>
        <position position="224"/>
    </location>
    <ligand>
        <name>FAD</name>
        <dbReference type="ChEBI" id="CHEBI:57692"/>
    </ligand>
</feature>
<feature type="region of interest" description="Disordered" evidence="6">
    <location>
        <begin position="406"/>
        <end position="431"/>
    </location>
</feature>
<dbReference type="SUPFAM" id="SSF51905">
    <property type="entry name" value="FAD/NAD(P)-binding domain"/>
    <property type="match status" value="1"/>
</dbReference>
<reference evidence="9 10" key="1">
    <citation type="journal article" date="2019" name="Emerg. Microbes Infect.">
        <title>Comprehensive subspecies identification of 175 nontuberculous mycobacteria species based on 7547 genomic profiles.</title>
        <authorList>
            <person name="Matsumoto Y."/>
            <person name="Kinjo T."/>
            <person name="Motooka D."/>
            <person name="Nabeya D."/>
            <person name="Jung N."/>
            <person name="Uechi K."/>
            <person name="Horii T."/>
            <person name="Iida T."/>
            <person name="Fujita J."/>
            <person name="Nakamura S."/>
        </authorList>
    </citation>
    <scope>NUCLEOTIDE SEQUENCE [LARGE SCALE GENOMIC DNA]</scope>
    <source>
        <strain evidence="9 10">JCM 17423</strain>
    </source>
</reference>
<comment type="similarity">
    <text evidence="2">Belongs to the GMC oxidoreductase family.</text>
</comment>
<dbReference type="Proteomes" id="UP000466607">
    <property type="component" value="Chromosome"/>
</dbReference>
<protein>
    <submittedName>
        <fullName evidence="9">Glucose-methanol-choline oxidoreductase</fullName>
    </submittedName>
</protein>
<keyword evidence="4 5" id="KW-0274">FAD</keyword>
<evidence type="ECO:0000313" key="9">
    <source>
        <dbReference type="EMBL" id="BBY17546.1"/>
    </source>
</evidence>
<dbReference type="GO" id="GO:0050660">
    <property type="term" value="F:flavin adenine dinucleotide binding"/>
    <property type="evidence" value="ECO:0007669"/>
    <property type="project" value="InterPro"/>
</dbReference>
<dbReference type="InterPro" id="IPR012132">
    <property type="entry name" value="GMC_OxRdtase"/>
</dbReference>
<dbReference type="PIRSF" id="PIRSF000137">
    <property type="entry name" value="Alcohol_oxidase"/>
    <property type="match status" value="1"/>
</dbReference>
<keyword evidence="10" id="KW-1185">Reference proteome</keyword>
<evidence type="ECO:0000259" key="7">
    <source>
        <dbReference type="Pfam" id="PF00732"/>
    </source>
</evidence>
<feature type="domain" description="Glucose-methanol-choline oxidoreductase C-terminal" evidence="8">
    <location>
        <begin position="358"/>
        <end position="471"/>
    </location>
</feature>
<sequence>MTEAVHSDVVIVGAGSAGSVLAERLSSDPRCRVTVVEAGPAPSDPRVAQQINDGLRLPIGTASSVVRHYTTTLTDAPPRRVQITRGAVVGGSGAVNGGYFCRGLPADFDRWQIPGWAWRDVLDHFRAIETDLDFGGPLHGDDGPINVRRMTDFDGCTAFFVAAAREAGFAWIDDLSGLDADASAAGVGAVPLNVDSGTRVGPGGAFLQPALLRTNVDLLPDTRVVRIRIERGRATAVECAGPAGRSTVTADRVVVCAGAIGSAQLLMVSGIGPAEALRDLAIEVFQDLPVGVAMFDHPEWVIPVGWTPTHDLPPLEAVLTTDSHLEIRPYTSGFAAMVHGPGHDPADRPHIGVALMQPRARGRVMLASADPLVPPVIEHRYDSEPADVADLAAGAELAYELAGGIAESDEPSWSTSQHLAGTAPMGDDDDPRAVLDAQCRVRGVEGLWVVDGSVMPAPTSRGPHATIAMIGHRAAQFIAG</sequence>
<keyword evidence="3" id="KW-0285">Flavoprotein</keyword>
<dbReference type="PANTHER" id="PTHR11552:SF147">
    <property type="entry name" value="CHOLINE DEHYDROGENASE, MITOCHONDRIAL"/>
    <property type="match status" value="1"/>
</dbReference>
<dbReference type="EMBL" id="AP022586">
    <property type="protein sequence ID" value="BBY17546.1"/>
    <property type="molecule type" value="Genomic_DNA"/>
</dbReference>
<evidence type="ECO:0000256" key="6">
    <source>
        <dbReference type="SAM" id="MobiDB-lite"/>
    </source>
</evidence>
<dbReference type="InterPro" id="IPR023978">
    <property type="entry name" value="GMC_oxidoreductase_bact"/>
</dbReference>
<feature type="domain" description="Glucose-methanol-choline oxidoreductase N-terminal" evidence="7">
    <location>
        <begin position="8"/>
        <end position="299"/>
    </location>
</feature>
<dbReference type="InterPro" id="IPR036188">
    <property type="entry name" value="FAD/NAD-bd_sf"/>
</dbReference>
<dbReference type="InterPro" id="IPR007867">
    <property type="entry name" value="GMC_OxRtase_C"/>
</dbReference>
<feature type="binding site" evidence="5">
    <location>
        <position position="452"/>
    </location>
    <ligand>
        <name>FAD</name>
        <dbReference type="ChEBI" id="CHEBI:57692"/>
    </ligand>
</feature>
<evidence type="ECO:0000259" key="8">
    <source>
        <dbReference type="Pfam" id="PF05199"/>
    </source>
</evidence>
<dbReference type="GO" id="GO:0016614">
    <property type="term" value="F:oxidoreductase activity, acting on CH-OH group of donors"/>
    <property type="evidence" value="ECO:0007669"/>
    <property type="project" value="InterPro"/>
</dbReference>
<dbReference type="SUPFAM" id="SSF54373">
    <property type="entry name" value="FAD-linked reductases, C-terminal domain"/>
    <property type="match status" value="1"/>
</dbReference>
<name>A0AAD1IML0_9MYCO</name>
<gene>
    <name evidence="9" type="ORF">MLIT_31380</name>
</gene>
<evidence type="ECO:0000256" key="4">
    <source>
        <dbReference type="ARBA" id="ARBA00022827"/>
    </source>
</evidence>
<evidence type="ECO:0000313" key="10">
    <source>
        <dbReference type="Proteomes" id="UP000466607"/>
    </source>
</evidence>
<dbReference type="InterPro" id="IPR000172">
    <property type="entry name" value="GMC_OxRdtase_N"/>
</dbReference>
<evidence type="ECO:0000256" key="3">
    <source>
        <dbReference type="ARBA" id="ARBA00022630"/>
    </source>
</evidence>
<evidence type="ECO:0000256" key="1">
    <source>
        <dbReference type="ARBA" id="ARBA00001974"/>
    </source>
</evidence>
<evidence type="ECO:0000256" key="2">
    <source>
        <dbReference type="ARBA" id="ARBA00010790"/>
    </source>
</evidence>
<dbReference type="Gene3D" id="3.30.410.40">
    <property type="match status" value="1"/>
</dbReference>